<proteinExistence type="predicted"/>
<name>A0ABS5WUZ4_9RHOB</name>
<gene>
    <name evidence="1" type="ORF">KL867_17595</name>
</gene>
<dbReference type="Proteomes" id="UP000763802">
    <property type="component" value="Unassembled WGS sequence"/>
</dbReference>
<dbReference type="EMBL" id="JAHHDY010000018">
    <property type="protein sequence ID" value="MBT3142886.1"/>
    <property type="molecule type" value="Genomic_DNA"/>
</dbReference>
<reference evidence="1 2" key="1">
    <citation type="submission" date="2021-05" db="EMBL/GenBank/DDBJ databases">
        <title>Draft genomes of marine bacteria isolated from model chitin particles.</title>
        <authorList>
            <person name="Datta M.S."/>
            <person name="Schwartzman J.A."/>
            <person name="Cordero O."/>
        </authorList>
    </citation>
    <scope>NUCLEOTIDE SEQUENCE [LARGE SCALE GENOMIC DNA]</scope>
    <source>
        <strain evidence="1 2">4E07</strain>
    </source>
</reference>
<organism evidence="1 2">
    <name type="scientific">Falsiruegeria litorea</name>
    <dbReference type="NCBI Taxonomy" id="1280831"/>
    <lineage>
        <taxon>Bacteria</taxon>
        <taxon>Pseudomonadati</taxon>
        <taxon>Pseudomonadota</taxon>
        <taxon>Alphaproteobacteria</taxon>
        <taxon>Rhodobacterales</taxon>
        <taxon>Roseobacteraceae</taxon>
        <taxon>Falsiruegeria</taxon>
    </lineage>
</organism>
<accession>A0ABS5WUZ4</accession>
<evidence type="ECO:0000313" key="1">
    <source>
        <dbReference type="EMBL" id="MBT3142886.1"/>
    </source>
</evidence>
<sequence>MTYDQAKTICHVRSSIYRMAHPSKKFPKNHSVSFDERVPNEWKGETDWQEYDPRESAYEALA</sequence>
<protein>
    <recommendedName>
        <fullName evidence="3">Transposase</fullName>
    </recommendedName>
</protein>
<evidence type="ECO:0008006" key="3">
    <source>
        <dbReference type="Google" id="ProtNLM"/>
    </source>
</evidence>
<comment type="caution">
    <text evidence="1">The sequence shown here is derived from an EMBL/GenBank/DDBJ whole genome shotgun (WGS) entry which is preliminary data.</text>
</comment>
<dbReference type="RefSeq" id="WP_215194101.1">
    <property type="nucleotide sequence ID" value="NZ_JAHHDY010000018.1"/>
</dbReference>
<evidence type="ECO:0000313" key="2">
    <source>
        <dbReference type="Proteomes" id="UP000763802"/>
    </source>
</evidence>
<keyword evidence="2" id="KW-1185">Reference proteome</keyword>